<dbReference type="OrthoDB" id="1490658at2"/>
<evidence type="ECO:0000313" key="2">
    <source>
        <dbReference type="Proteomes" id="UP000199643"/>
    </source>
</evidence>
<keyword evidence="2" id="KW-1185">Reference proteome</keyword>
<dbReference type="STRING" id="405671.SAMN05421827_12716"/>
<dbReference type="RefSeq" id="WP_090503951.1">
    <property type="nucleotide sequence ID" value="NZ_FNCH01000027.1"/>
</dbReference>
<organism evidence="1 2">
    <name type="scientific">Pedobacter terrae</name>
    <dbReference type="NCBI Taxonomy" id="405671"/>
    <lineage>
        <taxon>Bacteria</taxon>
        <taxon>Pseudomonadati</taxon>
        <taxon>Bacteroidota</taxon>
        <taxon>Sphingobacteriia</taxon>
        <taxon>Sphingobacteriales</taxon>
        <taxon>Sphingobacteriaceae</taxon>
        <taxon>Pedobacter</taxon>
    </lineage>
</organism>
<dbReference type="AlphaFoldDB" id="A0A1G8CXE9"/>
<proteinExistence type="predicted"/>
<reference evidence="2" key="1">
    <citation type="submission" date="2016-10" db="EMBL/GenBank/DDBJ databases">
        <authorList>
            <person name="Varghese N."/>
            <person name="Submissions S."/>
        </authorList>
    </citation>
    <scope>NUCLEOTIDE SEQUENCE [LARGE SCALE GENOMIC DNA]</scope>
    <source>
        <strain evidence="2">DSM 17933</strain>
    </source>
</reference>
<dbReference type="EMBL" id="FNCH01000027">
    <property type="protein sequence ID" value="SDH50044.1"/>
    <property type="molecule type" value="Genomic_DNA"/>
</dbReference>
<gene>
    <name evidence="1" type="ORF">SAMN05421827_12716</name>
</gene>
<name>A0A1G8CXE9_9SPHI</name>
<dbReference type="Proteomes" id="UP000199643">
    <property type="component" value="Unassembled WGS sequence"/>
</dbReference>
<evidence type="ECO:0000313" key="1">
    <source>
        <dbReference type="EMBL" id="SDH50044.1"/>
    </source>
</evidence>
<protein>
    <submittedName>
        <fullName evidence="1">Uncharacterized protein</fullName>
    </submittedName>
</protein>
<sequence>MLLKKYQLLIAFTLFVACIQKNVRTDRKDFKKTLDIKLKNFVTKDSLLNKAAKANKQIKSSIWINQNFKKYLLGDTVSVSSILPFTLTIEKERFFLTYKYEGAKIYSSIKDGSLKQVNDSVINIHMKKQNISFLKTVADDNGTPDLSTELNRSILDYRKLTAIIDINSKDTISLVATKPTWTHEVYCSTNTHNLKYKIFYSYPVIFEGNITHSKYYLKVYGLLPLEKTYELILKNKKYELRDLETSKIVYEFLMR</sequence>
<accession>A0A1G8CXE9</accession>
<dbReference type="PROSITE" id="PS51257">
    <property type="entry name" value="PROKAR_LIPOPROTEIN"/>
    <property type="match status" value="1"/>
</dbReference>